<dbReference type="GO" id="GO:0005849">
    <property type="term" value="C:mRNA cleavage factor complex"/>
    <property type="evidence" value="ECO:0007669"/>
    <property type="project" value="UniProtKB-UniRule"/>
</dbReference>
<organism evidence="12 13">
    <name type="scientific">Protomyces lactucae-debilis</name>
    <dbReference type="NCBI Taxonomy" id="2754530"/>
    <lineage>
        <taxon>Eukaryota</taxon>
        <taxon>Fungi</taxon>
        <taxon>Dikarya</taxon>
        <taxon>Ascomycota</taxon>
        <taxon>Taphrinomycotina</taxon>
        <taxon>Taphrinomycetes</taxon>
        <taxon>Taphrinales</taxon>
        <taxon>Protomycetaceae</taxon>
        <taxon>Protomyces</taxon>
    </lineage>
</organism>
<dbReference type="Gene3D" id="3.40.50.300">
    <property type="entry name" value="P-loop containing nucleotide triphosphate hydrolases"/>
    <property type="match status" value="1"/>
</dbReference>
<dbReference type="PANTHER" id="PTHR12755">
    <property type="entry name" value="CLEAVAGE/POLYADENYLATION FACTOR IA SUBUNIT CLP1P"/>
    <property type="match status" value="1"/>
</dbReference>
<evidence type="ECO:0000313" key="13">
    <source>
        <dbReference type="Proteomes" id="UP000193685"/>
    </source>
</evidence>
<dbReference type="InterPro" id="IPR038239">
    <property type="entry name" value="Clp1_N_sf"/>
</dbReference>
<feature type="domain" description="Clp1 C-terminal" evidence="9">
    <location>
        <begin position="324"/>
        <end position="440"/>
    </location>
</feature>
<dbReference type="AlphaFoldDB" id="A0A1Y2FNW9"/>
<dbReference type="EMBL" id="MCFI01000004">
    <property type="protein sequence ID" value="ORY85681.1"/>
    <property type="molecule type" value="Genomic_DNA"/>
</dbReference>
<comment type="caution">
    <text evidence="12">The sequence shown here is derived from an EMBL/GenBank/DDBJ whole genome shotgun (WGS) entry which is preliminary data.</text>
</comment>
<dbReference type="Pfam" id="PF06807">
    <property type="entry name" value="Clp1"/>
    <property type="match status" value="1"/>
</dbReference>
<dbReference type="SUPFAM" id="SSF52540">
    <property type="entry name" value="P-loop containing nucleoside triphosphate hydrolases"/>
    <property type="match status" value="1"/>
</dbReference>
<dbReference type="GO" id="GO:0005524">
    <property type="term" value="F:ATP binding"/>
    <property type="evidence" value="ECO:0007669"/>
    <property type="project" value="UniProtKB-UniRule"/>
</dbReference>
<dbReference type="FunFam" id="2.60.120.1030:FF:000001">
    <property type="entry name" value="Protein CLP1 homolog 5"/>
    <property type="match status" value="1"/>
</dbReference>
<sequence>MPAPKISSDLAVERLERGQEYRFEVDFDARIDISLRSGHAEIFGTEITVGPTYSFTGAKGAVYSWQGCELEIKGTPSASYISDESPMMAYLNCHFALARLREEAGQSEAGGPRVLVIGPDDAGKTSLIKILASYAIKQGHQPLLVNLDPREGMSTVPGTLSAMPLTSVLDVVDGFGNATTTGMTELAPRIPLSYCFGSDSPTNNVKYYKLLMSRLASAAASRATKDAAQRQGGMLIDSSGLIDQTKGYDLIQAAVSEFNVNVIITLDSERLYSDMSRKYDGKDGLSVLKLPKSGGVVGRDSAFVRGQQQAAFRKYFNGDARQALSPFSLSVQFSDLKLKQVEEAGVGVNHSLLPIGAEQQTSSNAHVATCEPSSLLLHSMITMVQAESHDSAEVVSQSSVLCHLVVTDVDDAKQKMTLLCPFQGRLPNKALIATSFKFLD</sequence>
<protein>
    <recommendedName>
        <fullName evidence="3">Polynucleotide 5'-hydroxyl-kinase GRC3</fullName>
    </recommendedName>
    <alternativeName>
        <fullName evidence="2">Polynucleotide 5'-hydroxyl-kinase grc3</fullName>
    </alternativeName>
</protein>
<dbReference type="InterPro" id="IPR027417">
    <property type="entry name" value="P-loop_NTPase"/>
</dbReference>
<accession>A0A1Y2FNW9</accession>
<evidence type="ECO:0000259" key="11">
    <source>
        <dbReference type="Pfam" id="PF16575"/>
    </source>
</evidence>
<reference evidence="12 13" key="1">
    <citation type="submission" date="2016-07" db="EMBL/GenBank/DDBJ databases">
        <title>Pervasive Adenine N6-methylation of Active Genes in Fungi.</title>
        <authorList>
            <consortium name="DOE Joint Genome Institute"/>
            <person name="Mondo S.J."/>
            <person name="Dannebaum R.O."/>
            <person name="Kuo R.C."/>
            <person name="Labutti K."/>
            <person name="Haridas S."/>
            <person name="Kuo A."/>
            <person name="Salamov A."/>
            <person name="Ahrendt S.R."/>
            <person name="Lipzen A."/>
            <person name="Sullivan W."/>
            <person name="Andreopoulos W.B."/>
            <person name="Clum A."/>
            <person name="Lindquist E."/>
            <person name="Daum C."/>
            <person name="Ramamoorthy G.K."/>
            <person name="Gryganskyi A."/>
            <person name="Culley D."/>
            <person name="Magnuson J.K."/>
            <person name="James T.Y."/>
            <person name="O'Malley M.A."/>
            <person name="Stajich J.E."/>
            <person name="Spatafora J.W."/>
            <person name="Visel A."/>
            <person name="Grigoriev I.V."/>
        </authorList>
    </citation>
    <scope>NUCLEOTIDE SEQUENCE [LARGE SCALE GENOMIC DNA]</scope>
    <source>
        <strain evidence="12 13">12-1054</strain>
    </source>
</reference>
<dbReference type="InterPro" id="IPR045116">
    <property type="entry name" value="Clp1/Grc3"/>
</dbReference>
<dbReference type="InterPro" id="IPR038238">
    <property type="entry name" value="Clp1_C_sf"/>
</dbReference>
<evidence type="ECO:0000256" key="1">
    <source>
        <dbReference type="ARBA" id="ARBA00004123"/>
    </source>
</evidence>
<comment type="similarity">
    <text evidence="8">Belongs to the Clp1 family. Clp1 subfamily.</text>
</comment>
<proteinExistence type="inferred from homology"/>
<evidence type="ECO:0000313" key="12">
    <source>
        <dbReference type="EMBL" id="ORY85681.1"/>
    </source>
</evidence>
<dbReference type="Proteomes" id="UP000193685">
    <property type="component" value="Unassembled WGS sequence"/>
</dbReference>
<dbReference type="InterPro" id="IPR010655">
    <property type="entry name" value="Clp1_C"/>
</dbReference>
<evidence type="ECO:0000259" key="10">
    <source>
        <dbReference type="Pfam" id="PF16573"/>
    </source>
</evidence>
<keyword evidence="5 8" id="KW-0547">Nucleotide-binding</keyword>
<dbReference type="STRING" id="56484.A0A1Y2FNW9"/>
<dbReference type="GO" id="GO:0031124">
    <property type="term" value="P:mRNA 3'-end processing"/>
    <property type="evidence" value="ECO:0007669"/>
    <property type="project" value="UniProtKB-UniRule"/>
</dbReference>
<name>A0A1Y2FNW9_PROLT</name>
<evidence type="ECO:0000256" key="3">
    <source>
        <dbReference type="ARBA" id="ARBA00019824"/>
    </source>
</evidence>
<dbReference type="OMA" id="VQYVNCH"/>
<feature type="binding site" evidence="8">
    <location>
        <position position="20"/>
    </location>
    <ligand>
        <name>ATP</name>
        <dbReference type="ChEBI" id="CHEBI:30616"/>
    </ligand>
</feature>
<feature type="binding site" evidence="8">
    <location>
        <begin position="121"/>
        <end position="126"/>
    </location>
    <ligand>
        <name>ATP</name>
        <dbReference type="ChEBI" id="CHEBI:30616"/>
    </ligand>
</feature>
<evidence type="ECO:0000256" key="4">
    <source>
        <dbReference type="ARBA" id="ARBA00022664"/>
    </source>
</evidence>
<dbReference type="InterPro" id="IPR032319">
    <property type="entry name" value="CLP1_P"/>
</dbReference>
<evidence type="ECO:0000256" key="7">
    <source>
        <dbReference type="ARBA" id="ARBA00023242"/>
    </source>
</evidence>
<dbReference type="HAMAP" id="MF_03035">
    <property type="entry name" value="Clp1"/>
    <property type="match status" value="1"/>
</dbReference>
<dbReference type="Gene3D" id="2.60.120.1030">
    <property type="entry name" value="Clp1, DNA binding domain"/>
    <property type="match status" value="1"/>
</dbReference>
<comment type="subunit">
    <text evidence="8">Component of a pre-mRNA cleavage factor complex. Interacts directly with PCF11.</text>
</comment>
<evidence type="ECO:0000256" key="6">
    <source>
        <dbReference type="ARBA" id="ARBA00022840"/>
    </source>
</evidence>
<evidence type="ECO:0000256" key="2">
    <source>
        <dbReference type="ARBA" id="ARBA00018706"/>
    </source>
</evidence>
<comment type="function">
    <text evidence="8">Required for endonucleolytic cleavage during polyadenylation-dependent pre-mRNA 3'-end formation.</text>
</comment>
<dbReference type="InterPro" id="IPR032324">
    <property type="entry name" value="Clp1_N"/>
</dbReference>
<evidence type="ECO:0000259" key="9">
    <source>
        <dbReference type="Pfam" id="PF06807"/>
    </source>
</evidence>
<keyword evidence="13" id="KW-1185">Reference proteome</keyword>
<feature type="domain" description="Clp1 P-loop" evidence="11">
    <location>
        <begin position="118"/>
        <end position="318"/>
    </location>
</feature>
<evidence type="ECO:0000256" key="8">
    <source>
        <dbReference type="HAMAP-Rule" id="MF_03035"/>
    </source>
</evidence>
<dbReference type="PANTHER" id="PTHR12755:SF6">
    <property type="entry name" value="POLYRIBONUCLEOTIDE 5'-HYDROXYL-KINASE CLP1"/>
    <property type="match status" value="1"/>
</dbReference>
<comment type="subcellular location">
    <subcellularLocation>
        <location evidence="1 8">Nucleus</location>
    </subcellularLocation>
</comment>
<keyword evidence="4 8" id="KW-0507">mRNA processing</keyword>
<dbReference type="GO" id="GO:0006388">
    <property type="term" value="P:tRNA splicing, via endonucleolytic cleavage and ligation"/>
    <property type="evidence" value="ECO:0007669"/>
    <property type="project" value="TreeGrafter"/>
</dbReference>
<feature type="binding site" evidence="8">
    <location>
        <position position="59"/>
    </location>
    <ligand>
        <name>ATP</name>
        <dbReference type="ChEBI" id="CHEBI:30616"/>
    </ligand>
</feature>
<dbReference type="Pfam" id="PF16573">
    <property type="entry name" value="CLP1_N"/>
    <property type="match status" value="1"/>
</dbReference>
<dbReference type="Pfam" id="PF16575">
    <property type="entry name" value="CLP1_P"/>
    <property type="match status" value="1"/>
</dbReference>
<dbReference type="Gene3D" id="2.40.30.330">
    <property type="entry name" value="Pre-mRNA cleavage complex subunit Clp1, C-terminal domain"/>
    <property type="match status" value="1"/>
</dbReference>
<dbReference type="InterPro" id="IPR028606">
    <property type="entry name" value="Clp1"/>
</dbReference>
<keyword evidence="6 8" id="KW-0067">ATP-binding</keyword>
<feature type="domain" description="Clp1 N-terminal" evidence="10">
    <location>
        <begin position="15"/>
        <end position="104"/>
    </location>
</feature>
<dbReference type="GO" id="GO:0051731">
    <property type="term" value="F:polynucleotide 5'-hydroxyl-kinase activity"/>
    <property type="evidence" value="ECO:0007669"/>
    <property type="project" value="InterPro"/>
</dbReference>
<evidence type="ECO:0000256" key="5">
    <source>
        <dbReference type="ARBA" id="ARBA00022741"/>
    </source>
</evidence>
<gene>
    <name evidence="8" type="primary">CLP1</name>
    <name evidence="12" type="ORF">BCR37DRAFT_365378</name>
</gene>
<dbReference type="OrthoDB" id="258143at2759"/>
<keyword evidence="7 8" id="KW-0539">Nucleus</keyword>